<proteinExistence type="predicted"/>
<dbReference type="OrthoDB" id="6250712at2759"/>
<keyword evidence="3" id="KW-1185">Reference proteome</keyword>
<dbReference type="SUPFAM" id="SSF47473">
    <property type="entry name" value="EF-hand"/>
    <property type="match status" value="1"/>
</dbReference>
<dbReference type="Gene3D" id="1.10.238.10">
    <property type="entry name" value="EF-hand"/>
    <property type="match status" value="1"/>
</dbReference>
<sequence>MKGQRLPSIIYVRGLPNFKAPSVFNPWDPHLREARKQARPKEFIRTVLSSVDTRSIKNRGEKVNTHISLLIKPVVVLCEDDARIHFSNSEVSILLQMFYRMVRCEHRDLTGYEFQDFLHTTLGICKPETLDGLHRAATHLAQRTRRLGWNRTVSDFEFVLFLSYLLRGSLTERAELVFYALDHDGDGVLRRSVEITNFLKDSFDLSVTVANPELEGKVPIRETVDYISKIILEGRPEGIQLYDFIDLVEKQPWILESVLPILPDELQNVSFQKLHGPSFKLPLIDTPAPNPRSKAGRRMDVSWYK</sequence>
<dbReference type="InterPro" id="IPR011992">
    <property type="entry name" value="EF-hand-dom_pair"/>
</dbReference>
<dbReference type="AlphaFoldDB" id="A0A3P7LHB8"/>
<dbReference type="EMBL" id="UYRU01064977">
    <property type="protein sequence ID" value="VDN16194.1"/>
    <property type="molecule type" value="Genomic_DNA"/>
</dbReference>
<name>A0A3P7LHB8_DIBLA</name>
<protein>
    <recommendedName>
        <fullName evidence="4">EF-hand domain-containing protein</fullName>
    </recommendedName>
</protein>
<evidence type="ECO:0000256" key="1">
    <source>
        <dbReference type="SAM" id="MobiDB-lite"/>
    </source>
</evidence>
<accession>A0A3P7LHB8</accession>
<evidence type="ECO:0008006" key="4">
    <source>
        <dbReference type="Google" id="ProtNLM"/>
    </source>
</evidence>
<feature type="region of interest" description="Disordered" evidence="1">
    <location>
        <begin position="285"/>
        <end position="305"/>
    </location>
</feature>
<organism evidence="2 3">
    <name type="scientific">Dibothriocephalus latus</name>
    <name type="common">Fish tapeworm</name>
    <name type="synonym">Diphyllobothrium latum</name>
    <dbReference type="NCBI Taxonomy" id="60516"/>
    <lineage>
        <taxon>Eukaryota</taxon>
        <taxon>Metazoa</taxon>
        <taxon>Spiralia</taxon>
        <taxon>Lophotrochozoa</taxon>
        <taxon>Platyhelminthes</taxon>
        <taxon>Cestoda</taxon>
        <taxon>Eucestoda</taxon>
        <taxon>Diphyllobothriidea</taxon>
        <taxon>Diphyllobothriidae</taxon>
        <taxon>Dibothriocephalus</taxon>
    </lineage>
</organism>
<evidence type="ECO:0000313" key="3">
    <source>
        <dbReference type="Proteomes" id="UP000281553"/>
    </source>
</evidence>
<evidence type="ECO:0000313" key="2">
    <source>
        <dbReference type="EMBL" id="VDN16194.1"/>
    </source>
</evidence>
<reference evidence="2 3" key="1">
    <citation type="submission" date="2018-11" db="EMBL/GenBank/DDBJ databases">
        <authorList>
            <consortium name="Pathogen Informatics"/>
        </authorList>
    </citation>
    <scope>NUCLEOTIDE SEQUENCE [LARGE SCALE GENOMIC DNA]</scope>
</reference>
<gene>
    <name evidence="2" type="ORF">DILT_LOCUS12025</name>
</gene>
<dbReference type="Proteomes" id="UP000281553">
    <property type="component" value="Unassembled WGS sequence"/>
</dbReference>